<dbReference type="STRING" id="1208324.P73_2834"/>
<dbReference type="EMBL" id="CP004393">
    <property type="protein sequence ID" value="AJE47549.1"/>
    <property type="molecule type" value="Genomic_DNA"/>
</dbReference>
<dbReference type="OrthoDB" id="9816064at2"/>
<dbReference type="AlphaFoldDB" id="A0A0B5DWZ6"/>
<gene>
    <name evidence="1" type="ORF">P73_2834</name>
</gene>
<dbReference type="Pfam" id="PF17645">
    <property type="entry name" value="Amdase"/>
    <property type="match status" value="1"/>
</dbReference>
<organism evidence="1 2">
    <name type="scientific">Celeribacter indicus</name>
    <dbReference type="NCBI Taxonomy" id="1208324"/>
    <lineage>
        <taxon>Bacteria</taxon>
        <taxon>Pseudomonadati</taxon>
        <taxon>Pseudomonadota</taxon>
        <taxon>Alphaproteobacteria</taxon>
        <taxon>Rhodobacterales</taxon>
        <taxon>Roseobacteraceae</taxon>
        <taxon>Celeribacter</taxon>
    </lineage>
</organism>
<accession>A0A0B5DWZ6</accession>
<dbReference type="HOGENOM" id="CLU_068086_5_0_5"/>
<protein>
    <submittedName>
        <fullName evidence="1">Arylmalonate decarboxylase</fullName>
    </submittedName>
</protein>
<dbReference type="KEGG" id="cid:P73_2834"/>
<proteinExistence type="predicted"/>
<evidence type="ECO:0000313" key="1">
    <source>
        <dbReference type="EMBL" id="AJE47549.1"/>
    </source>
</evidence>
<dbReference type="InterPro" id="IPR026286">
    <property type="entry name" value="MaiA/AMDase"/>
</dbReference>
<evidence type="ECO:0000313" key="2">
    <source>
        <dbReference type="Proteomes" id="UP000031521"/>
    </source>
</evidence>
<reference evidence="1 2" key="1">
    <citation type="journal article" date="2014" name="Int. J. Syst. Evol. Microbiol.">
        <title>Celeribacter indicus sp. nov., a polycyclic aromatic hydrocarbon-degrading bacterium from deep-sea sediment and reclassification of Huaishuia halophila as Celeribacter halophilus comb. nov.</title>
        <authorList>
            <person name="Lai Q."/>
            <person name="Cao J."/>
            <person name="Yuan J."/>
            <person name="Li F."/>
            <person name="Shao Z."/>
        </authorList>
    </citation>
    <scope>NUCLEOTIDE SEQUENCE [LARGE SCALE GENOMIC DNA]</scope>
    <source>
        <strain evidence="1">P73</strain>
    </source>
</reference>
<dbReference type="PANTHER" id="PTHR40267:SF1">
    <property type="entry name" value="BLR3294 PROTEIN"/>
    <property type="match status" value="1"/>
</dbReference>
<keyword evidence="2" id="KW-1185">Reference proteome</keyword>
<dbReference type="RefSeq" id="WP_043870086.1">
    <property type="nucleotide sequence ID" value="NZ_CP004393.1"/>
</dbReference>
<dbReference type="PIRSF" id="PIRSF015736">
    <property type="entry name" value="MI"/>
    <property type="match status" value="1"/>
</dbReference>
<dbReference type="InterPro" id="IPR053714">
    <property type="entry name" value="Iso_Racemase_Enz_sf"/>
</dbReference>
<dbReference type="Proteomes" id="UP000031521">
    <property type="component" value="Chromosome"/>
</dbReference>
<dbReference type="Gene3D" id="3.40.50.12500">
    <property type="match status" value="1"/>
</dbReference>
<dbReference type="PANTHER" id="PTHR40267">
    <property type="entry name" value="BLR3294 PROTEIN"/>
    <property type="match status" value="1"/>
</dbReference>
<sequence length="246" mass="26635">MTDLMGWRRKIAVLIPSTNTIVQPEFDDMRVEGVTNHISRVAVPNAALKSDADMERFMGLIEEGTRAALESALSCEPDHVVIGMSSETFWGGLEGSRKLAAQLAEWTDLPVTMGSDAADAALKSYGARRIGILTPYLPIGDANVHRFFTDLGYDVAQIIGLKRSSPTDIAATTLAEMDAALDELGALDVDAILQCGTNLCMARHAPRAEDRLGKPVIAINTALYWHALRSSGINDTLEDYGSLFLK</sequence>
<name>A0A0B5DWZ6_9RHOB</name>